<dbReference type="EMBL" id="CP012176">
    <property type="protein sequence ID" value="AKV82278.1"/>
    <property type="molecule type" value="Genomic_DNA"/>
</dbReference>
<dbReference type="OMA" id="FIRAENC"/>
<reference evidence="6 8" key="3">
    <citation type="submission" date="2015-07" db="EMBL/GenBank/DDBJ databases">
        <title>Physiological, transcriptional responses and genome re-sequencing of acid resistant extremely thermoacidophilic Metallosphaera sedula SARC-M1.</title>
        <authorList>
            <person name="Ai C."/>
            <person name="McCarthy S."/>
            <person name="Eckrich V."/>
            <person name="Rudrappa D."/>
            <person name="Qiu G."/>
            <person name="Blum P."/>
        </authorList>
    </citation>
    <scope>NUCLEOTIDE SEQUENCE [LARGE SCALE GENOMIC DNA]</scope>
    <source>
        <strain evidence="6 8">SARC-M1</strain>
    </source>
</reference>
<evidence type="ECO:0000313" key="3">
    <source>
        <dbReference type="EMBL" id="AKV75543.1"/>
    </source>
</evidence>
<evidence type="ECO:0000313" key="2">
    <source>
        <dbReference type="EMBL" id="AKV73299.1"/>
    </source>
</evidence>
<dbReference type="Proteomes" id="UP000056255">
    <property type="component" value="Chromosome"/>
</dbReference>
<dbReference type="Proteomes" id="UP000029084">
    <property type="component" value="Chromosome"/>
</dbReference>
<proteinExistence type="predicted"/>
<evidence type="ECO:0000313" key="11">
    <source>
        <dbReference type="Proteomes" id="UP000062475"/>
    </source>
</evidence>
<accession>A0A088E1X1</accession>
<dbReference type="EMBL" id="CP012174">
    <property type="protein sequence ID" value="AKV77789.1"/>
    <property type="molecule type" value="Genomic_DNA"/>
</dbReference>
<dbReference type="Proteomes" id="UP000061362">
    <property type="component" value="Chromosome"/>
</dbReference>
<evidence type="ECO:0000313" key="8">
    <source>
        <dbReference type="Proteomes" id="UP000056255"/>
    </source>
</evidence>
<reference evidence="9 10" key="2">
    <citation type="journal article" date="2015" name="Genome Announc.">
        <title>Complete Genome Sequences of Evolved Arsenate-Resistant Metallosphaera sedula Strains.</title>
        <authorList>
            <person name="Ai C."/>
            <person name="McCarthy S."/>
            <person name="Schackwitz W."/>
            <person name="Martin J."/>
            <person name="Lipzen A."/>
            <person name="Blum P."/>
        </authorList>
    </citation>
    <scope>NUCLEOTIDE SEQUENCE [LARGE SCALE GENOMIC DNA]</scope>
    <source>
        <strain evidence="4 10">ARS120-1</strain>
        <strain evidence="5 9">ARS120-2</strain>
        <strain evidence="2 12">ARS50-1</strain>
        <strain evidence="3 11">ARS50-2</strain>
    </source>
</reference>
<dbReference type="EMBL" id="CP008822">
    <property type="protein sequence ID" value="AIM26286.1"/>
    <property type="molecule type" value="Genomic_DNA"/>
</dbReference>
<name>A0A088E1X1_9CREN</name>
<dbReference type="EMBL" id="CP012172">
    <property type="protein sequence ID" value="AKV73299.1"/>
    <property type="molecule type" value="Genomic_DNA"/>
</dbReference>
<evidence type="ECO:0000313" key="10">
    <source>
        <dbReference type="Proteomes" id="UP000062398"/>
    </source>
</evidence>
<evidence type="ECO:0000313" key="4">
    <source>
        <dbReference type="EMBL" id="AKV77789.1"/>
    </source>
</evidence>
<evidence type="ECO:0000313" key="12">
    <source>
        <dbReference type="Proteomes" id="UP000068832"/>
    </source>
</evidence>
<evidence type="ECO:0000313" key="5">
    <source>
        <dbReference type="EMBL" id="AKV80034.1"/>
    </source>
</evidence>
<evidence type="ECO:0000313" key="9">
    <source>
        <dbReference type="Proteomes" id="UP000061362"/>
    </source>
</evidence>
<protein>
    <submittedName>
        <fullName evidence="1">Uncharacterized protein</fullName>
    </submittedName>
</protein>
<evidence type="ECO:0000313" key="1">
    <source>
        <dbReference type="EMBL" id="AIM26286.1"/>
    </source>
</evidence>
<reference evidence="1 7" key="1">
    <citation type="journal article" date="2014" name="J. Bacteriol.">
        <title>Role of an Archaeal PitA Transporter in the Copper and Arsenic Resistance of Metallosphaera sedula, an Extreme Thermoacidophile.</title>
        <authorList>
            <person name="McCarthy S."/>
            <person name="Ai C."/>
            <person name="Wheaton G."/>
            <person name="Tevatia R."/>
            <person name="Eckrich V."/>
            <person name="Kelly R."/>
            <person name="Blum P."/>
        </authorList>
    </citation>
    <scope>NUCLEOTIDE SEQUENCE [LARGE SCALE GENOMIC DNA]</scope>
    <source>
        <strain evidence="1 7">CuR1</strain>
    </source>
</reference>
<organism evidence="1 7">
    <name type="scientific">Metallosphaera sedula</name>
    <dbReference type="NCBI Taxonomy" id="43687"/>
    <lineage>
        <taxon>Archaea</taxon>
        <taxon>Thermoproteota</taxon>
        <taxon>Thermoprotei</taxon>
        <taxon>Sulfolobales</taxon>
        <taxon>Sulfolobaceae</taxon>
        <taxon>Metallosphaera</taxon>
    </lineage>
</organism>
<sequence>MNVLLVSANRIDRMFLDAFRESLEKNGIKSYTMIEIIHVSLTAYDWDKGIFDGTKVIEKIKSKIPRMPSTLVISIFSPEVEYNGTYPECMVRENLVLFSIGNLMRRGTIKDPVSYIRDNISRFIRAENCITLN</sequence>
<gene>
    <name evidence="1" type="ORF">HA72_0122</name>
    <name evidence="2" type="ORF">MsedA_0127</name>
    <name evidence="3" type="ORF">MsedB_0127</name>
    <name evidence="4" type="ORF">MsedC_0126</name>
    <name evidence="5" type="ORF">MsedD_0127</name>
    <name evidence="6" type="ORF">MsedE_0127</name>
</gene>
<dbReference type="Proteomes" id="UP000062475">
    <property type="component" value="Chromosome"/>
</dbReference>
<dbReference type="AlphaFoldDB" id="A0A088E1X1"/>
<dbReference type="Proteomes" id="UP000062398">
    <property type="component" value="Chromosome"/>
</dbReference>
<evidence type="ECO:0000313" key="7">
    <source>
        <dbReference type="Proteomes" id="UP000029084"/>
    </source>
</evidence>
<dbReference type="EMBL" id="CP012173">
    <property type="protein sequence ID" value="AKV75543.1"/>
    <property type="molecule type" value="Genomic_DNA"/>
</dbReference>
<evidence type="ECO:0000313" key="6">
    <source>
        <dbReference type="EMBL" id="AKV82278.1"/>
    </source>
</evidence>
<dbReference type="Proteomes" id="UP000068832">
    <property type="component" value="Chromosome"/>
</dbReference>
<dbReference type="PATRIC" id="fig|43687.5.peg.124"/>
<dbReference type="EMBL" id="CP012175">
    <property type="protein sequence ID" value="AKV80034.1"/>
    <property type="molecule type" value="Genomic_DNA"/>
</dbReference>